<dbReference type="InterPro" id="IPR004148">
    <property type="entry name" value="BAR_dom"/>
</dbReference>
<reference evidence="11 12" key="1">
    <citation type="submission" date="2024-01" db="EMBL/GenBank/DDBJ databases">
        <title>The genome of the rayed Mediterranean limpet Patella caerulea (Linnaeus, 1758).</title>
        <authorList>
            <person name="Anh-Thu Weber A."/>
            <person name="Halstead-Nussloch G."/>
        </authorList>
    </citation>
    <scope>NUCLEOTIDE SEQUENCE [LARGE SCALE GENOMIC DNA]</scope>
    <source>
        <strain evidence="11">AATW-2023a</strain>
        <tissue evidence="11">Whole specimen</tissue>
    </source>
</reference>
<evidence type="ECO:0000256" key="1">
    <source>
        <dbReference type="ARBA" id="ARBA00004308"/>
    </source>
</evidence>
<dbReference type="GO" id="GO:0005886">
    <property type="term" value="C:plasma membrane"/>
    <property type="evidence" value="ECO:0007669"/>
    <property type="project" value="TreeGrafter"/>
</dbReference>
<evidence type="ECO:0000256" key="4">
    <source>
        <dbReference type="ARBA" id="ARBA00022490"/>
    </source>
</evidence>
<keyword evidence="5" id="KW-0175">Coiled coil</keyword>
<evidence type="ECO:0000259" key="10">
    <source>
        <dbReference type="PROSITE" id="PS51021"/>
    </source>
</evidence>
<evidence type="ECO:0000259" key="9">
    <source>
        <dbReference type="PROSITE" id="PS50002"/>
    </source>
</evidence>
<dbReference type="Proteomes" id="UP001347796">
    <property type="component" value="Unassembled WGS sequence"/>
</dbReference>
<protein>
    <recommendedName>
        <fullName evidence="13">Amphiphysin</fullName>
    </recommendedName>
</protein>
<dbReference type="SUPFAM" id="SSF50044">
    <property type="entry name" value="SH3-domain"/>
    <property type="match status" value="1"/>
</dbReference>
<dbReference type="PROSITE" id="PS51021">
    <property type="entry name" value="BAR"/>
    <property type="match status" value="1"/>
</dbReference>
<dbReference type="PANTHER" id="PTHR46514">
    <property type="entry name" value="AMPHIPHYSIN"/>
    <property type="match status" value="1"/>
</dbReference>
<proteinExistence type="predicted"/>
<dbReference type="InterPro" id="IPR001452">
    <property type="entry name" value="SH3_domain"/>
</dbReference>
<evidence type="ECO:0000256" key="2">
    <source>
        <dbReference type="ARBA" id="ARBA00004496"/>
    </source>
</evidence>
<feature type="domain" description="SH3" evidence="9">
    <location>
        <begin position="435"/>
        <end position="501"/>
    </location>
</feature>
<feature type="domain" description="BAR" evidence="10">
    <location>
        <begin position="26"/>
        <end position="242"/>
    </location>
</feature>
<keyword evidence="12" id="KW-1185">Reference proteome</keyword>
<evidence type="ECO:0000256" key="8">
    <source>
        <dbReference type="SAM" id="MobiDB-lite"/>
    </source>
</evidence>
<feature type="region of interest" description="Disordered" evidence="8">
    <location>
        <begin position="356"/>
        <end position="433"/>
    </location>
</feature>
<evidence type="ECO:0000256" key="3">
    <source>
        <dbReference type="ARBA" id="ARBA00022443"/>
    </source>
</evidence>
<dbReference type="SMART" id="SM00326">
    <property type="entry name" value="SH3"/>
    <property type="match status" value="1"/>
</dbReference>
<evidence type="ECO:0000313" key="12">
    <source>
        <dbReference type="Proteomes" id="UP001347796"/>
    </source>
</evidence>
<keyword evidence="6" id="KW-0472">Membrane</keyword>
<keyword evidence="3 7" id="KW-0728">SH3 domain</keyword>
<comment type="subcellular location">
    <subcellularLocation>
        <location evidence="2">Cytoplasm</location>
    </subcellularLocation>
    <subcellularLocation>
        <location evidence="1">Endomembrane system</location>
    </subcellularLocation>
</comment>
<dbReference type="EMBL" id="JAZGQO010000007">
    <property type="protein sequence ID" value="KAK6182277.1"/>
    <property type="molecule type" value="Genomic_DNA"/>
</dbReference>
<evidence type="ECO:0000256" key="5">
    <source>
        <dbReference type="ARBA" id="ARBA00023054"/>
    </source>
</evidence>
<dbReference type="FunFam" id="1.20.1270.60:FF:000013">
    <property type="entry name" value="Amphiphysin isoform 2"/>
    <property type="match status" value="1"/>
</dbReference>
<dbReference type="GO" id="GO:0005543">
    <property type="term" value="F:phospholipid binding"/>
    <property type="evidence" value="ECO:0007669"/>
    <property type="project" value="TreeGrafter"/>
</dbReference>
<sequence length="501" mass="56291">MAEASNKSSGIFVRAQKQLSRTKTKVLQNLGKADRTTDEEFDELVLKIDKQQESAHHLQKELKKYLHCIEALSVASKSFYSAVEESYDAEWTKEKQFRESLQESEQIWVDYVKTLQGKVMEPITQYLANFPILKCKIAKRGRKLMYYDNARHSVDVIQMAKKKDETKVHKAHEELAQAKQVYLDINNDLHKELPAFQSSRPTVFGSIYNDLFIAEKTFHGRTAEIAEKEVDITNELQVNFRDFIYTPLSRPLSATLSEGKQAHIYTSLRSVDEQVVNGNHDESSAGTSFTDSNPGSPIKQNGGDTIAYGTQQVIDAVQKTSVEVKETGQEVIEEVKQGVDEASAKIEEKINGTKAEEKINSTTTEEKINGITAEETADAPDYPPPSPPEEDGVADKNVYDTPTPRRVEESKPEVNLEGSIYKSPPAVKSKDAPPKVLYEVEATHPYNGEDTDELTFDTGDLIWVVPYENPEEQDEGWVMGVKQSNGVKGVFPENFTKKITN</sequence>
<accession>A0AAN8PR23</accession>
<feature type="compositionally biased region" description="Basic and acidic residues" evidence="8">
    <location>
        <begin position="356"/>
        <end position="368"/>
    </location>
</feature>
<dbReference type="CDD" id="cd11790">
    <property type="entry name" value="SH3_Amphiphysin"/>
    <property type="match status" value="1"/>
</dbReference>
<comment type="caution">
    <text evidence="11">The sequence shown here is derived from an EMBL/GenBank/DDBJ whole genome shotgun (WGS) entry which is preliminary data.</text>
</comment>
<dbReference type="InterPro" id="IPR036028">
    <property type="entry name" value="SH3-like_dom_sf"/>
</dbReference>
<dbReference type="AlphaFoldDB" id="A0AAN8PR23"/>
<dbReference type="Gene3D" id="2.30.30.40">
    <property type="entry name" value="SH3 Domains"/>
    <property type="match status" value="1"/>
</dbReference>
<evidence type="ECO:0000313" key="11">
    <source>
        <dbReference type="EMBL" id="KAK6182277.1"/>
    </source>
</evidence>
<dbReference type="PRINTS" id="PR01251">
    <property type="entry name" value="AMPHIPHYSIN"/>
</dbReference>
<name>A0AAN8PR23_PATCE</name>
<dbReference type="PANTHER" id="PTHR46514:SF3">
    <property type="entry name" value="AMPHIPHYSIN"/>
    <property type="match status" value="1"/>
</dbReference>
<dbReference type="FunFam" id="2.30.30.40:FF:000172">
    <property type="entry name" value="Amphiphysin, isoform B"/>
    <property type="match status" value="1"/>
</dbReference>
<feature type="compositionally biased region" description="Basic and acidic residues" evidence="8">
    <location>
        <begin position="393"/>
        <end position="414"/>
    </location>
</feature>
<dbReference type="GO" id="GO:0012505">
    <property type="term" value="C:endomembrane system"/>
    <property type="evidence" value="ECO:0007669"/>
    <property type="project" value="UniProtKB-SubCell"/>
</dbReference>
<evidence type="ECO:0000256" key="6">
    <source>
        <dbReference type="ARBA" id="ARBA00023136"/>
    </source>
</evidence>
<dbReference type="PROSITE" id="PS50002">
    <property type="entry name" value="SH3"/>
    <property type="match status" value="1"/>
</dbReference>
<keyword evidence="4" id="KW-0963">Cytoplasm</keyword>
<evidence type="ECO:0008006" key="13">
    <source>
        <dbReference type="Google" id="ProtNLM"/>
    </source>
</evidence>
<evidence type="ECO:0000256" key="7">
    <source>
        <dbReference type="PROSITE-ProRule" id="PRU00192"/>
    </source>
</evidence>
<dbReference type="InterPro" id="IPR027267">
    <property type="entry name" value="AH/BAR_dom_sf"/>
</dbReference>
<dbReference type="Pfam" id="PF03114">
    <property type="entry name" value="BAR"/>
    <property type="match status" value="1"/>
</dbReference>
<gene>
    <name evidence="11" type="ORF">SNE40_009995</name>
</gene>
<dbReference type="Gene3D" id="1.20.1270.60">
    <property type="entry name" value="Arfaptin homology (AH) domain/BAR domain"/>
    <property type="match status" value="1"/>
</dbReference>
<dbReference type="GO" id="GO:0005737">
    <property type="term" value="C:cytoplasm"/>
    <property type="evidence" value="ECO:0007669"/>
    <property type="project" value="UniProtKB-SubCell"/>
</dbReference>
<dbReference type="SUPFAM" id="SSF103657">
    <property type="entry name" value="BAR/IMD domain-like"/>
    <property type="match status" value="1"/>
</dbReference>
<dbReference type="InterPro" id="IPR003005">
    <property type="entry name" value="Amphiphysin"/>
</dbReference>
<dbReference type="Pfam" id="PF14604">
    <property type="entry name" value="SH3_9"/>
    <property type="match status" value="1"/>
</dbReference>
<dbReference type="SMART" id="SM00721">
    <property type="entry name" value="BAR"/>
    <property type="match status" value="1"/>
</dbReference>
<organism evidence="11 12">
    <name type="scientific">Patella caerulea</name>
    <name type="common">Rayed Mediterranean limpet</name>
    <dbReference type="NCBI Taxonomy" id="87958"/>
    <lineage>
        <taxon>Eukaryota</taxon>
        <taxon>Metazoa</taxon>
        <taxon>Spiralia</taxon>
        <taxon>Lophotrochozoa</taxon>
        <taxon>Mollusca</taxon>
        <taxon>Gastropoda</taxon>
        <taxon>Patellogastropoda</taxon>
        <taxon>Patelloidea</taxon>
        <taxon>Patellidae</taxon>
        <taxon>Patella</taxon>
    </lineage>
</organism>